<dbReference type="GO" id="GO:0030422">
    <property type="term" value="P:siRNA processing"/>
    <property type="evidence" value="ECO:0007669"/>
    <property type="project" value="TreeGrafter"/>
</dbReference>
<dbReference type="InterPro" id="IPR057596">
    <property type="entry name" value="RDRP_core"/>
</dbReference>
<feature type="domain" description="RDRP core" evidence="2">
    <location>
        <begin position="9"/>
        <end position="157"/>
    </location>
</feature>
<evidence type="ECO:0000256" key="1">
    <source>
        <dbReference type="RuleBase" id="RU363098"/>
    </source>
</evidence>
<dbReference type="EMBL" id="CAJOBJ010358893">
    <property type="protein sequence ID" value="CAF5216634.1"/>
    <property type="molecule type" value="Genomic_DNA"/>
</dbReference>
<evidence type="ECO:0000259" key="2">
    <source>
        <dbReference type="Pfam" id="PF05183"/>
    </source>
</evidence>
<keyword evidence="1" id="KW-0808">Transferase</keyword>
<organism evidence="3 4">
    <name type="scientific">Rotaria magnacalcarata</name>
    <dbReference type="NCBI Taxonomy" id="392030"/>
    <lineage>
        <taxon>Eukaryota</taxon>
        <taxon>Metazoa</taxon>
        <taxon>Spiralia</taxon>
        <taxon>Gnathifera</taxon>
        <taxon>Rotifera</taxon>
        <taxon>Eurotatoria</taxon>
        <taxon>Bdelloidea</taxon>
        <taxon>Philodinida</taxon>
        <taxon>Philodinidae</taxon>
        <taxon>Rotaria</taxon>
    </lineage>
</organism>
<keyword evidence="1" id="KW-0548">Nucleotidyltransferase</keyword>
<comment type="caution">
    <text evidence="3">The sequence shown here is derived from an EMBL/GenBank/DDBJ whole genome shotgun (WGS) entry which is preliminary data.</text>
</comment>
<sequence length="194" mass="22380">MKYLGPDFNKIAGSDLDGDGYFVYWGQELRLKSQVKPLDYTPDRKQYQSKPISPEDVINYCLSTLSMTSSGEIYNLHAIIVDKNYENYQQRTCQPLAIELARMFSSAVDSGKTGYIIDKKRIKSIREKYGQKYPDFLGKDEKRSYTSESIVGKLYRNALNYIHGNLKQLEAVFSQLNIIESEQEILPHTNLVRK</sequence>
<dbReference type="Pfam" id="PF05183">
    <property type="entry name" value="RdRP"/>
    <property type="match status" value="1"/>
</dbReference>
<dbReference type="GO" id="GO:0031380">
    <property type="term" value="C:nuclear RNA-directed RNA polymerase complex"/>
    <property type="evidence" value="ECO:0007669"/>
    <property type="project" value="TreeGrafter"/>
</dbReference>
<keyword evidence="1" id="KW-0696">RNA-directed RNA polymerase</keyword>
<dbReference type="Proteomes" id="UP000681720">
    <property type="component" value="Unassembled WGS sequence"/>
</dbReference>
<dbReference type="EC" id="2.7.7.48" evidence="1"/>
<keyword evidence="1" id="KW-0694">RNA-binding</keyword>
<evidence type="ECO:0000313" key="3">
    <source>
        <dbReference type="EMBL" id="CAF5216634.1"/>
    </source>
</evidence>
<dbReference type="PANTHER" id="PTHR23079">
    <property type="entry name" value="RNA-DEPENDENT RNA POLYMERASE"/>
    <property type="match status" value="1"/>
</dbReference>
<protein>
    <recommendedName>
        <fullName evidence="1">RNA-dependent RNA polymerase</fullName>
        <ecNumber evidence="1">2.7.7.48</ecNumber>
    </recommendedName>
</protein>
<name>A0A8S3JJ25_9BILA</name>
<accession>A0A8S3JJ25</accession>
<comment type="similarity">
    <text evidence="1">Belongs to the RdRP family.</text>
</comment>
<evidence type="ECO:0000313" key="4">
    <source>
        <dbReference type="Proteomes" id="UP000681720"/>
    </source>
</evidence>
<comment type="catalytic activity">
    <reaction evidence="1">
        <text>RNA(n) + a ribonucleoside 5'-triphosphate = RNA(n+1) + diphosphate</text>
        <dbReference type="Rhea" id="RHEA:21248"/>
        <dbReference type="Rhea" id="RHEA-COMP:14527"/>
        <dbReference type="Rhea" id="RHEA-COMP:17342"/>
        <dbReference type="ChEBI" id="CHEBI:33019"/>
        <dbReference type="ChEBI" id="CHEBI:61557"/>
        <dbReference type="ChEBI" id="CHEBI:140395"/>
        <dbReference type="EC" id="2.7.7.48"/>
    </reaction>
</comment>
<dbReference type="InterPro" id="IPR007855">
    <property type="entry name" value="RDRP"/>
</dbReference>
<dbReference type="GO" id="GO:0003968">
    <property type="term" value="F:RNA-directed RNA polymerase activity"/>
    <property type="evidence" value="ECO:0007669"/>
    <property type="project" value="UniProtKB-KW"/>
</dbReference>
<dbReference type="PANTHER" id="PTHR23079:SF55">
    <property type="entry name" value="RNA-DIRECTED RNA POLYMERASE"/>
    <property type="match status" value="1"/>
</dbReference>
<proteinExistence type="inferred from homology"/>
<reference evidence="3" key="1">
    <citation type="submission" date="2021-02" db="EMBL/GenBank/DDBJ databases">
        <authorList>
            <person name="Nowell W R."/>
        </authorList>
    </citation>
    <scope>NUCLEOTIDE SEQUENCE</scope>
</reference>
<gene>
    <name evidence="3" type="ORF">GIL414_LOCUS81980</name>
</gene>
<dbReference type="AlphaFoldDB" id="A0A8S3JJ25"/>
<dbReference type="GO" id="GO:0003723">
    <property type="term" value="F:RNA binding"/>
    <property type="evidence" value="ECO:0007669"/>
    <property type="project" value="UniProtKB-KW"/>
</dbReference>